<name>A0A0N4XH58_NIPBR</name>
<dbReference type="WBParaSite" id="NBR_0000186001-mRNA-1">
    <property type="protein sequence ID" value="NBR_0000186001-mRNA-1"/>
    <property type="gene ID" value="NBR_0000186001"/>
</dbReference>
<dbReference type="PANTHER" id="PTHR12809:SF2">
    <property type="entry name" value="MEDIATOR OF RNA POLYMERASE II TRANSCRIPTION SUBUNIT 14"/>
    <property type="match status" value="1"/>
</dbReference>
<dbReference type="InterPro" id="IPR013947">
    <property type="entry name" value="Mediator_Med14"/>
</dbReference>
<accession>A0A0N4XH58</accession>
<reference evidence="4" key="1">
    <citation type="submission" date="2017-02" db="UniProtKB">
        <authorList>
            <consortium name="WormBaseParasite"/>
        </authorList>
    </citation>
    <scope>IDENTIFICATION</scope>
</reference>
<dbReference type="InterPro" id="IPR057322">
    <property type="entry name" value="Rgr-1_C"/>
</dbReference>
<dbReference type="Proteomes" id="UP000271162">
    <property type="component" value="Unassembled WGS sequence"/>
</dbReference>
<organism evidence="4">
    <name type="scientific">Nippostrongylus brasiliensis</name>
    <name type="common">Rat hookworm</name>
    <dbReference type="NCBI Taxonomy" id="27835"/>
    <lineage>
        <taxon>Eukaryota</taxon>
        <taxon>Metazoa</taxon>
        <taxon>Ecdysozoa</taxon>
        <taxon>Nematoda</taxon>
        <taxon>Chromadorea</taxon>
        <taxon>Rhabditida</taxon>
        <taxon>Rhabditina</taxon>
        <taxon>Rhabditomorpha</taxon>
        <taxon>Strongyloidea</taxon>
        <taxon>Heligmosomidae</taxon>
        <taxon>Nippostrongylus</taxon>
    </lineage>
</organism>
<dbReference type="GO" id="GO:0003712">
    <property type="term" value="F:transcription coregulator activity"/>
    <property type="evidence" value="ECO:0007669"/>
    <property type="project" value="InterPro"/>
</dbReference>
<evidence type="ECO:0000313" key="4">
    <source>
        <dbReference type="WBParaSite" id="NBR_0000186001-mRNA-1"/>
    </source>
</evidence>
<dbReference type="GO" id="GO:0070847">
    <property type="term" value="C:core mediator complex"/>
    <property type="evidence" value="ECO:0007669"/>
    <property type="project" value="TreeGrafter"/>
</dbReference>
<gene>
    <name evidence="2" type="ORF">NBR_LOCUS1861</name>
</gene>
<dbReference type="EMBL" id="UYSL01001740">
    <property type="protein sequence ID" value="VDL65450.1"/>
    <property type="molecule type" value="Genomic_DNA"/>
</dbReference>
<evidence type="ECO:0000313" key="3">
    <source>
        <dbReference type="Proteomes" id="UP000271162"/>
    </source>
</evidence>
<dbReference type="PANTHER" id="PTHR12809">
    <property type="entry name" value="MEDIATOR COMPLEX SUBUNIT"/>
    <property type="match status" value="1"/>
</dbReference>
<reference evidence="2 3" key="2">
    <citation type="submission" date="2018-11" db="EMBL/GenBank/DDBJ databases">
        <authorList>
            <consortium name="Pathogen Informatics"/>
        </authorList>
    </citation>
    <scope>NUCLEOTIDE SEQUENCE [LARGE SCALE GENOMIC DNA]</scope>
</reference>
<sequence length="364" mass="39464">MMATILKDKFNAKSDLTELIHYLVTTSEPLQSLSFFSRIRFQSCKVLAQLFNMDIPYPLMLKATVVSPVVAGAAELETSSAPVVIDHETLRRAFVLVRISVPVVVPPQTQRTDTSAPQTPQQIGGVVSFNFHLDPNGLNLKLNVEYSRNSPSPSDIATLERYFELVVCRLNNELAVMSFMNLCRIVANGAISGIAHVMNAQMDPSPSTYWNVSIQLACLGRDQTNTNVRRYQFGTAFDGNNINALLLICFRPSRASSPRSNEKHVLRILYNMQTNTVKQHGSDDEAMSSIMMACSQEAARTGECPLWPAIRQCLDKVSSANVAGMPASVGYMPGSVGGPVSVGPVGSVGMGHNPGSIANPGSNT</sequence>
<dbReference type="GO" id="GO:0006357">
    <property type="term" value="P:regulation of transcription by RNA polymerase II"/>
    <property type="evidence" value="ECO:0007669"/>
    <property type="project" value="InterPro"/>
</dbReference>
<dbReference type="AlphaFoldDB" id="A0A0N4XH58"/>
<proteinExistence type="predicted"/>
<feature type="domain" description="Rgr-1 C-terminal" evidence="1">
    <location>
        <begin position="153"/>
        <end position="321"/>
    </location>
</feature>
<dbReference type="STRING" id="27835.A0A0N4XH58"/>
<keyword evidence="3" id="KW-1185">Reference proteome</keyword>
<dbReference type="GO" id="GO:0016592">
    <property type="term" value="C:mediator complex"/>
    <property type="evidence" value="ECO:0007669"/>
    <property type="project" value="InterPro"/>
</dbReference>
<evidence type="ECO:0000313" key="2">
    <source>
        <dbReference type="EMBL" id="VDL65450.1"/>
    </source>
</evidence>
<protein>
    <submittedName>
        <fullName evidence="4">Mediator of RNA polymerase II transcription subunit 1</fullName>
    </submittedName>
</protein>
<dbReference type="Pfam" id="PF25308">
    <property type="entry name" value="Rgr-1_C"/>
    <property type="match status" value="1"/>
</dbReference>
<evidence type="ECO:0000259" key="1">
    <source>
        <dbReference type="Pfam" id="PF25308"/>
    </source>
</evidence>